<protein>
    <submittedName>
        <fullName evidence="2">DUF1330 domain-containing protein</fullName>
    </submittedName>
</protein>
<accession>A0ABV7E113</accession>
<dbReference type="Proteomes" id="UP001595445">
    <property type="component" value="Unassembled WGS sequence"/>
</dbReference>
<gene>
    <name evidence="2" type="ORF">ACFOD6_19940</name>
</gene>
<organism evidence="2 3">
    <name type="scientific">Tabrizicola soli</name>
    <dbReference type="NCBI Taxonomy" id="2185115"/>
    <lineage>
        <taxon>Bacteria</taxon>
        <taxon>Pseudomonadati</taxon>
        <taxon>Pseudomonadota</taxon>
        <taxon>Alphaproteobacteria</taxon>
        <taxon>Rhodobacterales</taxon>
        <taxon>Paracoccaceae</taxon>
        <taxon>Tabrizicola</taxon>
    </lineage>
</organism>
<reference evidence="3" key="1">
    <citation type="journal article" date="2019" name="Int. J. Syst. Evol. Microbiol.">
        <title>The Global Catalogue of Microorganisms (GCM) 10K type strain sequencing project: providing services to taxonomists for standard genome sequencing and annotation.</title>
        <authorList>
            <consortium name="The Broad Institute Genomics Platform"/>
            <consortium name="The Broad Institute Genome Sequencing Center for Infectious Disease"/>
            <person name="Wu L."/>
            <person name="Ma J."/>
        </authorList>
    </citation>
    <scope>NUCLEOTIDE SEQUENCE [LARGE SCALE GENOMIC DNA]</scope>
    <source>
        <strain evidence="3">KCTC 62102</strain>
    </source>
</reference>
<dbReference type="InterPro" id="IPR011008">
    <property type="entry name" value="Dimeric_a/b-barrel"/>
</dbReference>
<sequence>MSAYWIAHVTVTDPEAYKQYQERAARVFADHGATFLARGGEADVREGPEMQRHVIIRFASLAEARACYDSAAYQEARRYRDKAAVAHVTIVDGV</sequence>
<dbReference type="Gene3D" id="3.30.70.100">
    <property type="match status" value="1"/>
</dbReference>
<feature type="domain" description="DUF1330" evidence="1">
    <location>
        <begin position="2"/>
        <end position="94"/>
    </location>
</feature>
<dbReference type="RefSeq" id="WP_197646223.1">
    <property type="nucleotide sequence ID" value="NZ_JAEACP010000017.1"/>
</dbReference>
<dbReference type="InterPro" id="IPR010753">
    <property type="entry name" value="DUF1330"/>
</dbReference>
<dbReference type="SUPFAM" id="SSF54909">
    <property type="entry name" value="Dimeric alpha+beta barrel"/>
    <property type="match status" value="1"/>
</dbReference>
<proteinExistence type="predicted"/>
<keyword evidence="3" id="KW-1185">Reference proteome</keyword>
<dbReference type="EMBL" id="JBHRSM010000052">
    <property type="protein sequence ID" value="MFC3088317.1"/>
    <property type="molecule type" value="Genomic_DNA"/>
</dbReference>
<dbReference type="PANTHER" id="PTHR41521">
    <property type="match status" value="1"/>
</dbReference>
<dbReference type="PANTHER" id="PTHR41521:SF4">
    <property type="entry name" value="BLR0684 PROTEIN"/>
    <property type="match status" value="1"/>
</dbReference>
<name>A0ABV7E113_9RHOB</name>
<evidence type="ECO:0000259" key="1">
    <source>
        <dbReference type="Pfam" id="PF07045"/>
    </source>
</evidence>
<evidence type="ECO:0000313" key="3">
    <source>
        <dbReference type="Proteomes" id="UP001595445"/>
    </source>
</evidence>
<evidence type="ECO:0000313" key="2">
    <source>
        <dbReference type="EMBL" id="MFC3088317.1"/>
    </source>
</evidence>
<comment type="caution">
    <text evidence="2">The sequence shown here is derived from an EMBL/GenBank/DDBJ whole genome shotgun (WGS) entry which is preliminary data.</text>
</comment>
<dbReference type="Pfam" id="PF07045">
    <property type="entry name" value="DUF1330"/>
    <property type="match status" value="1"/>
</dbReference>